<feature type="region of interest" description="Disordered" evidence="1">
    <location>
        <begin position="57"/>
        <end position="107"/>
    </location>
</feature>
<dbReference type="RefSeq" id="XP_070917457.1">
    <property type="nucleotide sequence ID" value="XM_071061356.1"/>
</dbReference>
<feature type="region of interest" description="Disordered" evidence="1">
    <location>
        <begin position="1"/>
        <end position="25"/>
    </location>
</feature>
<dbReference type="GeneID" id="98176679"/>
<sequence>MARTRSASQRHPNSAARAPPSTHVAEADIHRGMAGKKLLRKESHQIQIQIDAATKKWQRGVDLRDLHPGQVSAGRSKGQNKKKKKEKEKALPLSTPATALPRTSTKLVRERQRRLLESEQQERQRLIKKYEATNDPSVFSSFLRPFMPSTELSEWRWDSSVERWWREDKSTGEKLWEPVDALFI</sequence>
<evidence type="ECO:0000256" key="1">
    <source>
        <dbReference type="SAM" id="MobiDB-lite"/>
    </source>
</evidence>
<keyword evidence="3" id="KW-1185">Reference proteome</keyword>
<feature type="compositionally biased region" description="Polar residues" evidence="1">
    <location>
        <begin position="95"/>
        <end position="106"/>
    </location>
</feature>
<protein>
    <submittedName>
        <fullName evidence="2">Uncharacterized protein</fullName>
    </submittedName>
</protein>
<name>A0ABQ0GD94_9PEZI</name>
<accession>A0ABQ0GD94</accession>
<comment type="caution">
    <text evidence="2">The sequence shown here is derived from an EMBL/GenBank/DDBJ whole genome shotgun (WGS) entry which is preliminary data.</text>
</comment>
<gene>
    <name evidence="2" type="ORF">MFIFM68171_05936</name>
</gene>
<evidence type="ECO:0000313" key="2">
    <source>
        <dbReference type="EMBL" id="GAB1315726.1"/>
    </source>
</evidence>
<proteinExistence type="predicted"/>
<dbReference type="EMBL" id="BAAFSV010000003">
    <property type="protein sequence ID" value="GAB1315726.1"/>
    <property type="molecule type" value="Genomic_DNA"/>
</dbReference>
<reference evidence="2 3" key="1">
    <citation type="submission" date="2024-09" db="EMBL/GenBank/DDBJ databases">
        <title>Itraconazole resistance in Madurella fahalii resulting from another homologue of gene encoding cytochrome P450 14-alpha sterol demethylase (CYP51).</title>
        <authorList>
            <person name="Yoshioka I."/>
            <person name="Fahal A.H."/>
            <person name="Kaneko S."/>
            <person name="Yaguchi T."/>
        </authorList>
    </citation>
    <scope>NUCLEOTIDE SEQUENCE [LARGE SCALE GENOMIC DNA]</scope>
    <source>
        <strain evidence="2 3">IFM 68171</strain>
    </source>
</reference>
<evidence type="ECO:0000313" key="3">
    <source>
        <dbReference type="Proteomes" id="UP001628179"/>
    </source>
</evidence>
<feature type="compositionally biased region" description="Polar residues" evidence="1">
    <location>
        <begin position="1"/>
        <end position="12"/>
    </location>
</feature>
<dbReference type="Proteomes" id="UP001628179">
    <property type="component" value="Unassembled WGS sequence"/>
</dbReference>
<organism evidence="2 3">
    <name type="scientific">Madurella fahalii</name>
    <dbReference type="NCBI Taxonomy" id="1157608"/>
    <lineage>
        <taxon>Eukaryota</taxon>
        <taxon>Fungi</taxon>
        <taxon>Dikarya</taxon>
        <taxon>Ascomycota</taxon>
        <taxon>Pezizomycotina</taxon>
        <taxon>Sordariomycetes</taxon>
        <taxon>Sordariomycetidae</taxon>
        <taxon>Sordariales</taxon>
        <taxon>Sordariales incertae sedis</taxon>
        <taxon>Madurella</taxon>
    </lineage>
</organism>